<comment type="caution">
    <text evidence="1">The sequence shown here is derived from an EMBL/GenBank/DDBJ whole genome shotgun (WGS) entry which is preliminary data.</text>
</comment>
<evidence type="ECO:0000313" key="1">
    <source>
        <dbReference type="EMBL" id="EMJ90805.1"/>
    </source>
</evidence>
<name>M6CWY8_9LEPT</name>
<evidence type="ECO:0000313" key="2">
    <source>
        <dbReference type="Proteomes" id="UP000011988"/>
    </source>
</evidence>
<dbReference type="AlphaFoldDB" id="M6CWY8"/>
<dbReference type="PATRIC" id="fig|1218565.3.peg.4377"/>
<protein>
    <recommendedName>
        <fullName evidence="3">Lipoprotein</fullName>
    </recommendedName>
</protein>
<gene>
    <name evidence="1" type="ORF">LEP1GSC194_1096</name>
</gene>
<proteinExistence type="predicted"/>
<dbReference type="Proteomes" id="UP000011988">
    <property type="component" value="Unassembled WGS sequence"/>
</dbReference>
<sequence>MKVFLFVVLMLMILMNCSRDAKRISYVSLDKPKDRILSEGNQSAEFGKFRFGIFYIPPVGVYPYLKEAETKSGSSVLRNVDVIMRPGFCLLPLMPVLCATRHSVIVEGNSAQPIRE</sequence>
<organism evidence="1 2">
    <name type="scientific">Leptospira alstonii serovar Sichuan str. 79601</name>
    <dbReference type="NCBI Taxonomy" id="1218565"/>
    <lineage>
        <taxon>Bacteria</taxon>
        <taxon>Pseudomonadati</taxon>
        <taxon>Spirochaetota</taxon>
        <taxon>Spirochaetia</taxon>
        <taxon>Leptospirales</taxon>
        <taxon>Leptospiraceae</taxon>
        <taxon>Leptospira</taxon>
    </lineage>
</organism>
<dbReference type="NCBIfam" id="NF047716">
    <property type="entry name" value="LIC10260_fam"/>
    <property type="match status" value="1"/>
</dbReference>
<reference evidence="1 2" key="1">
    <citation type="submission" date="2013-01" db="EMBL/GenBank/DDBJ databases">
        <authorList>
            <person name="Harkins D.M."/>
            <person name="Durkin A.S."/>
            <person name="Brinkac L.M."/>
            <person name="Haft D.H."/>
            <person name="Selengut J.D."/>
            <person name="Sanka R."/>
            <person name="DePew J."/>
            <person name="Purushe J."/>
            <person name="Galloway R.L."/>
            <person name="Vinetz J.M."/>
            <person name="Sutton G.G."/>
            <person name="Nierman W.C."/>
            <person name="Fouts D.E."/>
        </authorList>
    </citation>
    <scope>NUCLEOTIDE SEQUENCE [LARGE SCALE GENOMIC DNA]</scope>
    <source>
        <strain evidence="1 2">79601</strain>
    </source>
</reference>
<dbReference type="RefSeq" id="WP_017809372.1">
    <property type="nucleotide sequence ID" value="NZ_ANIK01000118.1"/>
</dbReference>
<evidence type="ECO:0008006" key="3">
    <source>
        <dbReference type="Google" id="ProtNLM"/>
    </source>
</evidence>
<dbReference type="OrthoDB" id="342374at2"/>
<dbReference type="EMBL" id="ANIK01000118">
    <property type="protein sequence ID" value="EMJ90805.1"/>
    <property type="molecule type" value="Genomic_DNA"/>
</dbReference>
<accession>M6CWY8</accession>